<dbReference type="Pfam" id="PF01490">
    <property type="entry name" value="Aa_trans"/>
    <property type="match status" value="1"/>
</dbReference>
<comment type="similarity">
    <text evidence="2">Belongs to the amino acid/polyamine transporter 2 family.</text>
</comment>
<sequence>MAGMISAANLGGIADPRIGHEADIIGTEEEHHTSKTAGDIPPNYDGPNEHHNIPAPILAGKDSIYLDPSITFENYVFWANRSREYEKTIRTDDKGFAAWASMLMGKKKSPIESQDATPPTPSENANEKENSDEKKTETDPADMTVKNEATDNYGVTETEWEQAQRAARTATWGSIFYLITTDILGPTNVPWAISRMGYGPGFALYTVFGIMAAYSGMQLWKIFVGLDSTRFPMRNYGDMAFRVFGSSARIVVNVLQSFQFFLNVSLLITSNGQGLAQMVEGENGKGFLCFIVAEVIFMVIGFVLGQIRTLQRLSFLANIAIWLNVIVIIMTMAVVHQYPPNYAAVQASYPTIKKGPVVTSANWPASSTLNDKVNAMMNAVFAYGGATLFNELMAEMRRPYDFWKGFICAEIFIYACYLIMGMVVYSAQGQFTFNPAYQGIPDSAYRFQTLGNAISFITGVIAALLYGNIGIKVFYSSVLRDVFHFPHWTAASASGSGSVSIQNILTTAVPIYWVLAWIIAAAIPQISNLTSFVGAACILQFSYTFPPMLLVGYNVQRDAMLPEERFNPQTGQAERVDSGVKRWIRGYKKKFVWNTFDIIYSAAALSCAGLGIWASVVAMHTDFAESALTPFTCANPAG</sequence>
<dbReference type="EMBL" id="JAPZBO010000003">
    <property type="protein sequence ID" value="KAJ5321196.1"/>
    <property type="molecule type" value="Genomic_DNA"/>
</dbReference>
<feature type="transmembrane region" description="Helical" evidence="7">
    <location>
        <begin position="202"/>
        <end position="220"/>
    </location>
</feature>
<feature type="transmembrane region" description="Helical" evidence="7">
    <location>
        <begin position="532"/>
        <end position="555"/>
    </location>
</feature>
<reference evidence="9" key="2">
    <citation type="journal article" date="2023" name="IMA Fungus">
        <title>Comparative genomic study of the Penicillium genus elucidates a diverse pangenome and 15 lateral gene transfer events.</title>
        <authorList>
            <person name="Petersen C."/>
            <person name="Sorensen T."/>
            <person name="Nielsen M.R."/>
            <person name="Sondergaard T.E."/>
            <person name="Sorensen J.L."/>
            <person name="Fitzpatrick D.A."/>
            <person name="Frisvad J.C."/>
            <person name="Nielsen K.L."/>
        </authorList>
    </citation>
    <scope>NUCLEOTIDE SEQUENCE</scope>
    <source>
        <strain evidence="9">IBT 21472</strain>
    </source>
</reference>
<feature type="transmembrane region" description="Helical" evidence="7">
    <location>
        <begin position="284"/>
        <end position="303"/>
    </location>
</feature>
<feature type="transmembrane region" description="Helical" evidence="7">
    <location>
        <begin position="315"/>
        <end position="335"/>
    </location>
</feature>
<dbReference type="GO" id="GO:0015179">
    <property type="term" value="F:L-amino acid transmembrane transporter activity"/>
    <property type="evidence" value="ECO:0007669"/>
    <property type="project" value="TreeGrafter"/>
</dbReference>
<evidence type="ECO:0000256" key="5">
    <source>
        <dbReference type="ARBA" id="ARBA00023136"/>
    </source>
</evidence>
<evidence type="ECO:0000256" key="2">
    <source>
        <dbReference type="ARBA" id="ARBA00008066"/>
    </source>
</evidence>
<evidence type="ECO:0000256" key="7">
    <source>
        <dbReference type="SAM" id="Phobius"/>
    </source>
</evidence>
<feature type="compositionally biased region" description="Basic and acidic residues" evidence="6">
    <location>
        <begin position="125"/>
        <end position="138"/>
    </location>
</feature>
<gene>
    <name evidence="9" type="ORF">N7476_004198</name>
</gene>
<evidence type="ECO:0000313" key="9">
    <source>
        <dbReference type="EMBL" id="KAJ5321196.1"/>
    </source>
</evidence>
<evidence type="ECO:0000259" key="8">
    <source>
        <dbReference type="Pfam" id="PF01490"/>
    </source>
</evidence>
<proteinExistence type="inferred from homology"/>
<reference evidence="9" key="1">
    <citation type="submission" date="2022-12" db="EMBL/GenBank/DDBJ databases">
        <authorList>
            <person name="Petersen C."/>
        </authorList>
    </citation>
    <scope>NUCLEOTIDE SEQUENCE</scope>
    <source>
        <strain evidence="9">IBT 21472</strain>
    </source>
</reference>
<dbReference type="OrthoDB" id="40134at2759"/>
<comment type="subcellular location">
    <subcellularLocation>
        <location evidence="1">Membrane</location>
        <topology evidence="1">Multi-pass membrane protein</topology>
    </subcellularLocation>
</comment>
<evidence type="ECO:0000256" key="4">
    <source>
        <dbReference type="ARBA" id="ARBA00022989"/>
    </source>
</evidence>
<keyword evidence="5 7" id="KW-0472">Membrane</keyword>
<name>A0A9W9PZU7_9EURO</name>
<keyword evidence="10" id="KW-1185">Reference proteome</keyword>
<dbReference type="GO" id="GO:0016020">
    <property type="term" value="C:membrane"/>
    <property type="evidence" value="ECO:0007669"/>
    <property type="project" value="UniProtKB-SubCell"/>
</dbReference>
<keyword evidence="3 7" id="KW-0812">Transmembrane</keyword>
<organism evidence="9 10">
    <name type="scientific">Penicillium atrosanguineum</name>
    <dbReference type="NCBI Taxonomy" id="1132637"/>
    <lineage>
        <taxon>Eukaryota</taxon>
        <taxon>Fungi</taxon>
        <taxon>Dikarya</taxon>
        <taxon>Ascomycota</taxon>
        <taxon>Pezizomycotina</taxon>
        <taxon>Eurotiomycetes</taxon>
        <taxon>Eurotiomycetidae</taxon>
        <taxon>Eurotiales</taxon>
        <taxon>Aspergillaceae</taxon>
        <taxon>Penicillium</taxon>
    </lineage>
</organism>
<feature type="region of interest" description="Disordered" evidence="6">
    <location>
        <begin position="108"/>
        <end position="142"/>
    </location>
</feature>
<feature type="transmembrane region" description="Helical" evidence="7">
    <location>
        <begin position="406"/>
        <end position="427"/>
    </location>
</feature>
<evidence type="ECO:0000313" key="10">
    <source>
        <dbReference type="Proteomes" id="UP001147746"/>
    </source>
</evidence>
<feature type="transmembrane region" description="Helical" evidence="7">
    <location>
        <begin position="241"/>
        <end position="264"/>
    </location>
</feature>
<evidence type="ECO:0000256" key="3">
    <source>
        <dbReference type="ARBA" id="ARBA00022692"/>
    </source>
</evidence>
<feature type="domain" description="Amino acid transporter transmembrane" evidence="8">
    <location>
        <begin position="169"/>
        <end position="549"/>
    </location>
</feature>
<keyword evidence="4 7" id="KW-1133">Transmembrane helix</keyword>
<dbReference type="PANTHER" id="PTHR22950:SF461">
    <property type="entry name" value="AMINO ACID TRANSPORTER TRANSMEMBRANE DOMAIN-CONTAINING PROTEIN"/>
    <property type="match status" value="1"/>
</dbReference>
<evidence type="ECO:0000256" key="1">
    <source>
        <dbReference type="ARBA" id="ARBA00004141"/>
    </source>
</evidence>
<dbReference type="InterPro" id="IPR013057">
    <property type="entry name" value="AA_transpt_TM"/>
</dbReference>
<protein>
    <recommendedName>
        <fullName evidence="8">Amino acid transporter transmembrane domain-containing protein</fullName>
    </recommendedName>
</protein>
<dbReference type="AlphaFoldDB" id="A0A9W9PZU7"/>
<feature type="transmembrane region" description="Helical" evidence="7">
    <location>
        <begin position="591"/>
        <end position="614"/>
    </location>
</feature>
<dbReference type="PANTHER" id="PTHR22950">
    <property type="entry name" value="AMINO ACID TRANSPORTER"/>
    <property type="match status" value="1"/>
</dbReference>
<accession>A0A9W9PZU7</accession>
<dbReference type="Proteomes" id="UP001147746">
    <property type="component" value="Unassembled WGS sequence"/>
</dbReference>
<evidence type="ECO:0000256" key="6">
    <source>
        <dbReference type="SAM" id="MobiDB-lite"/>
    </source>
</evidence>
<feature type="transmembrane region" description="Helical" evidence="7">
    <location>
        <begin position="375"/>
        <end position="394"/>
    </location>
</feature>
<feature type="transmembrane region" description="Helical" evidence="7">
    <location>
        <begin position="504"/>
        <end position="526"/>
    </location>
</feature>
<feature type="transmembrane region" description="Helical" evidence="7">
    <location>
        <begin position="447"/>
        <end position="467"/>
    </location>
</feature>
<comment type="caution">
    <text evidence="9">The sequence shown here is derived from an EMBL/GenBank/DDBJ whole genome shotgun (WGS) entry which is preliminary data.</text>
</comment>